<dbReference type="Gene3D" id="3.30.40.10">
    <property type="entry name" value="Zinc/RING finger domain, C3HC4 (zinc finger)"/>
    <property type="match status" value="1"/>
</dbReference>
<feature type="compositionally biased region" description="Basic and acidic residues" evidence="9">
    <location>
        <begin position="433"/>
        <end position="470"/>
    </location>
</feature>
<feature type="compositionally biased region" description="Low complexity" evidence="9">
    <location>
        <begin position="110"/>
        <end position="126"/>
    </location>
</feature>
<dbReference type="Proteomes" id="UP000812966">
    <property type="component" value="Unassembled WGS sequence"/>
</dbReference>
<dbReference type="InterPro" id="IPR050381">
    <property type="entry name" value="SLX1_endonuclease"/>
</dbReference>
<reference evidence="11" key="1">
    <citation type="submission" date="2020-04" db="EMBL/GenBank/DDBJ databases">
        <title>Analysis of mating type loci in Filobasidium floriforme.</title>
        <authorList>
            <person name="Nowrousian M."/>
        </authorList>
    </citation>
    <scope>NUCLEOTIDE SEQUENCE</scope>
    <source>
        <strain evidence="11">CBS 6242</strain>
    </source>
</reference>
<evidence type="ECO:0000256" key="7">
    <source>
        <dbReference type="ARBA" id="ARBA00023242"/>
    </source>
</evidence>
<keyword evidence="7 8" id="KW-0539">Nucleus</keyword>
<comment type="subcellular location">
    <subcellularLocation>
        <location evidence="8">Nucleus</location>
    </subcellularLocation>
</comment>
<evidence type="ECO:0000313" key="11">
    <source>
        <dbReference type="EMBL" id="KAG7539672.1"/>
    </source>
</evidence>
<dbReference type="Gene3D" id="3.40.1440.10">
    <property type="entry name" value="GIY-YIG endonuclease"/>
    <property type="match status" value="1"/>
</dbReference>
<feature type="domain" description="GIY-YIG" evidence="10">
    <location>
        <begin position="22"/>
        <end position="102"/>
    </location>
</feature>
<dbReference type="FunFam" id="3.40.1440.10:FF:000006">
    <property type="entry name" value="Structure-specific endonuclease subunit SLX1"/>
    <property type="match status" value="1"/>
</dbReference>
<dbReference type="GO" id="GO:0000724">
    <property type="term" value="P:double-strand break repair via homologous recombination"/>
    <property type="evidence" value="ECO:0007669"/>
    <property type="project" value="TreeGrafter"/>
</dbReference>
<keyword evidence="3 8" id="KW-0227">DNA damage</keyword>
<evidence type="ECO:0000256" key="9">
    <source>
        <dbReference type="SAM" id="MobiDB-lite"/>
    </source>
</evidence>
<feature type="region of interest" description="Disordered" evidence="9">
    <location>
        <begin position="433"/>
        <end position="487"/>
    </location>
</feature>
<comment type="cofactor">
    <cofactor evidence="8">
        <name>a divalent metal cation</name>
        <dbReference type="ChEBI" id="CHEBI:60240"/>
    </cofactor>
</comment>
<accession>A0A8K0JM80</accession>
<dbReference type="Pfam" id="PF21202">
    <property type="entry name" value="SLX1_C"/>
    <property type="match status" value="1"/>
</dbReference>
<dbReference type="GO" id="GO:0017108">
    <property type="term" value="F:5'-flap endonuclease activity"/>
    <property type="evidence" value="ECO:0007669"/>
    <property type="project" value="InterPro"/>
</dbReference>
<dbReference type="PROSITE" id="PS50164">
    <property type="entry name" value="GIY_YIG"/>
    <property type="match status" value="1"/>
</dbReference>
<evidence type="ECO:0000256" key="1">
    <source>
        <dbReference type="ARBA" id="ARBA00022722"/>
    </source>
</evidence>
<evidence type="ECO:0000259" key="10">
    <source>
        <dbReference type="PROSITE" id="PS50164"/>
    </source>
</evidence>
<evidence type="ECO:0000256" key="5">
    <source>
        <dbReference type="ARBA" id="ARBA00023172"/>
    </source>
</evidence>
<keyword evidence="5 8" id="KW-0233">DNA recombination</keyword>
<protein>
    <recommendedName>
        <fullName evidence="10">GIY-YIG domain-containing protein</fullName>
    </recommendedName>
</protein>
<dbReference type="PANTHER" id="PTHR20208:SF10">
    <property type="entry name" value="STRUCTURE-SPECIFIC ENDONUCLEASE SUBUNIT SLX1"/>
    <property type="match status" value="1"/>
</dbReference>
<comment type="function">
    <text evidence="8">Catalytic subunit of the SLX1-SLX4 structure-specific endonuclease that resolves DNA secondary structures generated during DNA repair and recombination. Has endonuclease activity towards branched DNA substrates, introducing single-strand cuts in duplex DNA close to junctions with ss-DNA.</text>
</comment>
<dbReference type="PANTHER" id="PTHR20208">
    <property type="entry name" value="STRUCTURE-SPECIFIC ENDONUCLEASE SUBUNIT SLX1"/>
    <property type="match status" value="1"/>
</dbReference>
<sequence>MAAPASQPVRSTLLDGNHAFPPLYACYLLRSKTRPNVTYIGSSPDPPRRLRQHNGEITQGAVSTMKYRPWEMQMIVYGFPSKLTALQFEWAWQKPDLSRHLKQPVPSPATSTITTTTTTSTTSSTSFSKDPSTNLHTPGPSEPTPPTETLKPIFPRNALRNRVETKMAVARTMLTVPPFRRWPLHVRVFTREAWEIWDGFKVVGQEEEEAEVYEAQDKGKGKGKGKAVSAKVKKPPGKRKTLAEKRTYDPLPEVTTVILDLGGVDGQAPGRTEGTKGVTKIDGPIDVEDTEFRGMVWDKWKAYREGAEGSGGECAVCKEVIEDVDDHLNVAFCVSSAGSDAGRSIAKCYSIAHLPCLAKHFLANPGSEESVTGNLANPILPHTGHCPRCNTRSDWGEIVRGIYARRDGEKENVELTEKARLRDMKAAELAERLAERKRKVDEEKEVKRRKTEEAKEERRRVKELEKADKPKGKRRAKSKASNSSESE</sequence>
<dbReference type="InterPro" id="IPR000305">
    <property type="entry name" value="GIY-YIG_endonuc"/>
</dbReference>
<dbReference type="GO" id="GO:0033557">
    <property type="term" value="C:Slx1-Slx4 complex"/>
    <property type="evidence" value="ECO:0007669"/>
    <property type="project" value="UniProtKB-UniRule"/>
</dbReference>
<evidence type="ECO:0000256" key="6">
    <source>
        <dbReference type="ARBA" id="ARBA00023204"/>
    </source>
</evidence>
<dbReference type="InterPro" id="IPR048749">
    <property type="entry name" value="SLX1_C"/>
</dbReference>
<proteinExistence type="inferred from homology"/>
<dbReference type="InterPro" id="IPR013083">
    <property type="entry name" value="Znf_RING/FYVE/PHD"/>
</dbReference>
<dbReference type="CDD" id="cd10455">
    <property type="entry name" value="GIY-YIG_SLX1"/>
    <property type="match status" value="1"/>
</dbReference>
<evidence type="ECO:0000256" key="2">
    <source>
        <dbReference type="ARBA" id="ARBA00022759"/>
    </source>
</evidence>
<keyword evidence="1 8" id="KW-0540">Nuclease</keyword>
<feature type="region of interest" description="Disordered" evidence="9">
    <location>
        <begin position="214"/>
        <end position="238"/>
    </location>
</feature>
<name>A0A8K0JM80_9TREE</name>
<keyword evidence="12" id="KW-1185">Reference proteome</keyword>
<evidence type="ECO:0000256" key="3">
    <source>
        <dbReference type="ARBA" id="ARBA00022763"/>
    </source>
</evidence>
<organism evidence="11 12">
    <name type="scientific">Filobasidium floriforme</name>
    <dbReference type="NCBI Taxonomy" id="5210"/>
    <lineage>
        <taxon>Eukaryota</taxon>
        <taxon>Fungi</taxon>
        <taxon>Dikarya</taxon>
        <taxon>Basidiomycota</taxon>
        <taxon>Agaricomycotina</taxon>
        <taxon>Tremellomycetes</taxon>
        <taxon>Filobasidiales</taxon>
        <taxon>Filobasidiaceae</taxon>
        <taxon>Filobasidium</taxon>
    </lineage>
</organism>
<evidence type="ECO:0000256" key="8">
    <source>
        <dbReference type="HAMAP-Rule" id="MF_03100"/>
    </source>
</evidence>
<comment type="subunit">
    <text evidence="8">Forms a heterodimer with SLX4.</text>
</comment>
<dbReference type="Pfam" id="PF01541">
    <property type="entry name" value="GIY-YIG"/>
    <property type="match status" value="1"/>
</dbReference>
<feature type="compositionally biased region" description="Basic residues" evidence="9">
    <location>
        <begin position="221"/>
        <end position="238"/>
    </location>
</feature>
<dbReference type="HAMAP" id="MF_03100">
    <property type="entry name" value="Endonuc_su_Slx1"/>
    <property type="match status" value="1"/>
</dbReference>
<evidence type="ECO:0000256" key="4">
    <source>
        <dbReference type="ARBA" id="ARBA00022801"/>
    </source>
</evidence>
<comment type="caution">
    <text evidence="8">Lacks conserved residue(s) required for the propagation of feature annotation.</text>
</comment>
<feature type="compositionally biased region" description="Polar residues" evidence="9">
    <location>
        <begin position="127"/>
        <end position="136"/>
    </location>
</feature>
<dbReference type="EMBL" id="JABELV010000062">
    <property type="protein sequence ID" value="KAG7539672.1"/>
    <property type="molecule type" value="Genomic_DNA"/>
</dbReference>
<comment type="similarity">
    <text evidence="8">Belongs to the SLX1 family.</text>
</comment>
<dbReference type="AlphaFoldDB" id="A0A8K0JM80"/>
<keyword evidence="6 8" id="KW-0234">DNA repair</keyword>
<comment type="caution">
    <text evidence="11">The sequence shown here is derived from an EMBL/GenBank/DDBJ whole genome shotgun (WGS) entry which is preliminary data.</text>
</comment>
<evidence type="ECO:0000313" key="12">
    <source>
        <dbReference type="Proteomes" id="UP000812966"/>
    </source>
</evidence>
<dbReference type="InterPro" id="IPR035901">
    <property type="entry name" value="GIY-YIG_endonuc_sf"/>
</dbReference>
<feature type="region of interest" description="Disordered" evidence="9">
    <location>
        <begin position="99"/>
        <end position="157"/>
    </location>
</feature>
<dbReference type="SUPFAM" id="SSF82771">
    <property type="entry name" value="GIY-YIG endonuclease"/>
    <property type="match status" value="1"/>
</dbReference>
<dbReference type="GO" id="GO:0008821">
    <property type="term" value="F:crossover junction DNA endonuclease activity"/>
    <property type="evidence" value="ECO:0007669"/>
    <property type="project" value="TreeGrafter"/>
</dbReference>
<keyword evidence="2 8" id="KW-0255">Endonuclease</keyword>
<gene>
    <name evidence="11" type="ORF">FFLO_03389</name>
</gene>
<dbReference type="InterPro" id="IPR027520">
    <property type="entry name" value="Slx1"/>
</dbReference>
<keyword evidence="4 8" id="KW-0378">Hydrolase</keyword>